<feature type="transmembrane region" description="Helical" evidence="6">
    <location>
        <begin position="85"/>
        <end position="104"/>
    </location>
</feature>
<dbReference type="GeneTree" id="ENSGT00940000164465"/>
<keyword evidence="3 6" id="KW-0812">Transmembrane</keyword>
<dbReference type="GO" id="GO:0016020">
    <property type="term" value="C:membrane"/>
    <property type="evidence" value="ECO:0007669"/>
    <property type="project" value="UniProtKB-SubCell"/>
</dbReference>
<keyword evidence="4 6" id="KW-1133">Transmembrane helix</keyword>
<dbReference type="Pfam" id="PF05653">
    <property type="entry name" value="Mg_trans_NIPA"/>
    <property type="match status" value="1"/>
</dbReference>
<comment type="similarity">
    <text evidence="2">Belongs to the NIPA family.</text>
</comment>
<dbReference type="PANTHER" id="PTHR12570:SF10">
    <property type="entry name" value="NIPA MAGNESIUM TRANSPORTER 2"/>
    <property type="match status" value="1"/>
</dbReference>
<name>A0A8C5PRE4_9ANUR</name>
<evidence type="ECO:0000256" key="6">
    <source>
        <dbReference type="SAM" id="Phobius"/>
    </source>
</evidence>
<dbReference type="OrthoDB" id="6428174at2759"/>
<dbReference type="PANTHER" id="PTHR12570">
    <property type="match status" value="1"/>
</dbReference>
<feature type="transmembrane region" description="Helical" evidence="6">
    <location>
        <begin position="178"/>
        <end position="196"/>
    </location>
</feature>
<evidence type="ECO:0000313" key="8">
    <source>
        <dbReference type="Proteomes" id="UP000694569"/>
    </source>
</evidence>
<evidence type="ECO:0000256" key="5">
    <source>
        <dbReference type="ARBA" id="ARBA00023136"/>
    </source>
</evidence>
<evidence type="ECO:0000256" key="4">
    <source>
        <dbReference type="ARBA" id="ARBA00022989"/>
    </source>
</evidence>
<dbReference type="InterPro" id="IPR008521">
    <property type="entry name" value="Mg_trans_NIPA"/>
</dbReference>
<keyword evidence="5 6" id="KW-0472">Membrane</keyword>
<dbReference type="SUPFAM" id="SSF103481">
    <property type="entry name" value="Multidrug resistance efflux transporter EmrE"/>
    <property type="match status" value="1"/>
</dbReference>
<feature type="transmembrane region" description="Helical" evidence="6">
    <location>
        <begin position="151"/>
        <end position="172"/>
    </location>
</feature>
<reference evidence="7" key="2">
    <citation type="submission" date="2025-09" db="UniProtKB">
        <authorList>
            <consortium name="Ensembl"/>
        </authorList>
    </citation>
    <scope>IDENTIFICATION</scope>
</reference>
<sequence length="339" mass="36670">MNGPGNRYDFYIGLALAITSSIFIGGSFILKKKGLLRLSGKGQLSAGQGGYAYLREWLWWAGLLSMGLGETANFAAYIFAPATLVTPLGGLSVLVSAVLSAYFLNERLTSPGKTGCALSILGSTVMVLHAPQEEEVSTLSDMEEKLKQPGFVAFATCVILISLLLAFLAAPRWGHNNVIIYVLICSLVGSLSVASVKGLGIAIKGFVAGDPVYKEPLGWLLLLSLCICISVQIHYLNRALDVFTASLVTPIYYVFFTSCVLACSAILFQEWHSLSAGSVVGTMSHLTETFKILFTSCPVPQAIRNRCTENTHSKQCKKKKLQRCPEFETPDLTKMSSEC</sequence>
<dbReference type="Ensembl" id="ENSLLET00000027772.1">
    <property type="protein sequence ID" value="ENSLLEP00000026730.1"/>
    <property type="gene ID" value="ENSLLEG00000016874.1"/>
</dbReference>
<evidence type="ECO:0000313" key="7">
    <source>
        <dbReference type="Ensembl" id="ENSLLEP00000026730.1"/>
    </source>
</evidence>
<keyword evidence="8" id="KW-1185">Reference proteome</keyword>
<dbReference type="GO" id="GO:0015095">
    <property type="term" value="F:magnesium ion transmembrane transporter activity"/>
    <property type="evidence" value="ECO:0007669"/>
    <property type="project" value="InterPro"/>
</dbReference>
<evidence type="ECO:0008006" key="9">
    <source>
        <dbReference type="Google" id="ProtNLM"/>
    </source>
</evidence>
<evidence type="ECO:0000256" key="2">
    <source>
        <dbReference type="ARBA" id="ARBA00007230"/>
    </source>
</evidence>
<feature type="transmembrane region" description="Helical" evidence="6">
    <location>
        <begin position="57"/>
        <end position="79"/>
    </location>
</feature>
<organism evidence="7 8">
    <name type="scientific">Leptobrachium leishanense</name>
    <name type="common">Leishan spiny toad</name>
    <dbReference type="NCBI Taxonomy" id="445787"/>
    <lineage>
        <taxon>Eukaryota</taxon>
        <taxon>Metazoa</taxon>
        <taxon>Chordata</taxon>
        <taxon>Craniata</taxon>
        <taxon>Vertebrata</taxon>
        <taxon>Euteleostomi</taxon>
        <taxon>Amphibia</taxon>
        <taxon>Batrachia</taxon>
        <taxon>Anura</taxon>
        <taxon>Pelobatoidea</taxon>
        <taxon>Megophryidae</taxon>
        <taxon>Leptobrachium</taxon>
    </lineage>
</organism>
<proteinExistence type="inferred from homology"/>
<dbReference type="Proteomes" id="UP000694569">
    <property type="component" value="Unplaced"/>
</dbReference>
<feature type="transmembrane region" description="Helical" evidence="6">
    <location>
        <begin position="247"/>
        <end position="268"/>
    </location>
</feature>
<protein>
    <recommendedName>
        <fullName evidence="9">Magnesium transporter</fullName>
    </recommendedName>
</protein>
<accession>A0A8C5PRE4</accession>
<feature type="transmembrane region" description="Helical" evidence="6">
    <location>
        <begin position="12"/>
        <end position="30"/>
    </location>
</feature>
<comment type="subcellular location">
    <subcellularLocation>
        <location evidence="1">Membrane</location>
        <topology evidence="1">Multi-pass membrane protein</topology>
    </subcellularLocation>
</comment>
<dbReference type="AlphaFoldDB" id="A0A8C5PRE4"/>
<reference evidence="7" key="1">
    <citation type="submission" date="2025-08" db="UniProtKB">
        <authorList>
            <consortium name="Ensembl"/>
        </authorList>
    </citation>
    <scope>IDENTIFICATION</scope>
</reference>
<evidence type="ECO:0000256" key="3">
    <source>
        <dbReference type="ARBA" id="ARBA00022692"/>
    </source>
</evidence>
<feature type="transmembrane region" description="Helical" evidence="6">
    <location>
        <begin position="217"/>
        <end position="235"/>
    </location>
</feature>
<evidence type="ECO:0000256" key="1">
    <source>
        <dbReference type="ARBA" id="ARBA00004141"/>
    </source>
</evidence>
<dbReference type="InterPro" id="IPR037185">
    <property type="entry name" value="EmrE-like"/>
</dbReference>